<feature type="signal peptide" evidence="2">
    <location>
        <begin position="1"/>
        <end position="25"/>
    </location>
</feature>
<dbReference type="EMBL" id="KC811144">
    <property type="protein sequence ID" value="AGQ19840.1"/>
    <property type="molecule type" value="Genomic_DNA"/>
</dbReference>
<dbReference type="SUPFAM" id="SSF53850">
    <property type="entry name" value="Periplasmic binding protein-like II"/>
    <property type="match status" value="2"/>
</dbReference>
<dbReference type="AlphaFoldDB" id="S5DSA3"/>
<evidence type="ECO:0000313" key="4">
    <source>
        <dbReference type="EMBL" id="AGQ19840.1"/>
    </source>
</evidence>
<accession>S5DSA3</accession>
<reference evidence="4" key="1">
    <citation type="journal article" date="2013" name="Sci. Rep.">
        <title>Metagenomics uncovers a new group of low GC and ultra-small marine Actinobacteria.</title>
        <authorList>
            <person name="Ghai R."/>
            <person name="Mizuno C.M."/>
            <person name="Picazo A."/>
            <person name="Camacho A."/>
            <person name="Rodriguez-Valera F."/>
        </authorList>
    </citation>
    <scope>NUCLEOTIDE SEQUENCE</scope>
</reference>
<sequence>MKLKKNILLLTIFSLIAIACGGAGASPVIAVQKGTTNYDKAVELVGEENVVAYDTFDFAVQAVISGDAVAALLDETAGLGYMGANSEDVKLVGEDLTSELLGFAFPDGSPLVDVINQGLAAMTESGKLTEINSAYFNPDFTLDYDGIAEDVGDASEANGTGPCSEATISTGSNGLPDLGGCNMIIAVENAYIPFNYIDLADGKAKGWDYDVFNELSNLLNFVPVYTPASWDGMIQAVSDGQFDIAGDGITITDERDKIIDFSDGYINIAQRIMVSTDSDIASLQDLLDYINN</sequence>
<feature type="chain" id="PRO_5004527846" evidence="2">
    <location>
        <begin position="26"/>
        <end position="292"/>
    </location>
</feature>
<feature type="domain" description="Solute-binding protein family 3/N-terminal" evidence="3">
    <location>
        <begin position="184"/>
        <end position="280"/>
    </location>
</feature>
<dbReference type="InterPro" id="IPR001638">
    <property type="entry name" value="Solute-binding_3/MltF_N"/>
</dbReference>
<dbReference type="PANTHER" id="PTHR35936:SF19">
    <property type="entry name" value="AMINO-ACID-BINDING PROTEIN YXEM-RELATED"/>
    <property type="match status" value="1"/>
</dbReference>
<evidence type="ECO:0000256" key="2">
    <source>
        <dbReference type="SAM" id="SignalP"/>
    </source>
</evidence>
<evidence type="ECO:0000256" key="1">
    <source>
        <dbReference type="ARBA" id="ARBA00022729"/>
    </source>
</evidence>
<dbReference type="PANTHER" id="PTHR35936">
    <property type="entry name" value="MEMBRANE-BOUND LYTIC MUREIN TRANSGLYCOSYLASE F"/>
    <property type="match status" value="1"/>
</dbReference>
<name>S5DSA3_9ACTN</name>
<dbReference type="PROSITE" id="PS51257">
    <property type="entry name" value="PROKAR_LIPOPROTEIN"/>
    <property type="match status" value="1"/>
</dbReference>
<keyword evidence="1 2" id="KW-0732">Signal</keyword>
<protein>
    <submittedName>
        <fullName evidence="4">MedDCM-OCT-S43-C109-cds13</fullName>
    </submittedName>
</protein>
<proteinExistence type="predicted"/>
<evidence type="ECO:0000259" key="3">
    <source>
        <dbReference type="Pfam" id="PF00497"/>
    </source>
</evidence>
<dbReference type="Gene3D" id="3.40.190.10">
    <property type="entry name" value="Periplasmic binding protein-like II"/>
    <property type="match status" value="3"/>
</dbReference>
<dbReference type="Pfam" id="PF00497">
    <property type="entry name" value="SBP_bac_3"/>
    <property type="match status" value="1"/>
</dbReference>
<organism evidence="4">
    <name type="scientific">Candidatus Actinomarina minuta</name>
    <dbReference type="NCBI Taxonomy" id="1389454"/>
    <lineage>
        <taxon>Bacteria</taxon>
        <taxon>Bacillati</taxon>
        <taxon>Actinomycetota</taxon>
        <taxon>Actinomycetes</taxon>
        <taxon>Candidatus Actinomarinidae</taxon>
        <taxon>Candidatus Actinomarinales</taxon>
        <taxon>Candidatus Actinomarineae</taxon>
        <taxon>Candidatus Actinomarinaceae</taxon>
        <taxon>Candidatus Actinomarina</taxon>
    </lineage>
</organism>